<dbReference type="PANTHER" id="PTHR41252:SF1">
    <property type="entry name" value="BLR2505 PROTEIN"/>
    <property type="match status" value="1"/>
</dbReference>
<dbReference type="SUPFAM" id="SSF54427">
    <property type="entry name" value="NTF2-like"/>
    <property type="match status" value="1"/>
</dbReference>
<evidence type="ECO:0000313" key="2">
    <source>
        <dbReference type="Proteomes" id="UP001314635"/>
    </source>
</evidence>
<accession>A0ABS5GKI5</accession>
<sequence length="140" mass="15697">MSTGKDASENKAVVKASFDRWSAGTGTPFELLLADADWTIVGSSPLSKTYATREAFLEKVIKPFNARMATPLVPAVRGIYADGDVVIIFFDASATTKDGLPYRNTYTWYFRMKDKRVTSAVAFFDTREFDEFWNRVSPAK</sequence>
<dbReference type="Gene3D" id="3.10.450.50">
    <property type="match status" value="1"/>
</dbReference>
<dbReference type="InterPro" id="IPR032710">
    <property type="entry name" value="NTF2-like_dom_sf"/>
</dbReference>
<name>A0ABS5GKI5_9BRAD</name>
<dbReference type="Proteomes" id="UP001314635">
    <property type="component" value="Unassembled WGS sequence"/>
</dbReference>
<dbReference type="EMBL" id="JAFCLK010000093">
    <property type="protein sequence ID" value="MBR1141626.1"/>
    <property type="molecule type" value="Genomic_DNA"/>
</dbReference>
<proteinExistence type="predicted"/>
<gene>
    <name evidence="1" type="ORF">JQ619_38430</name>
</gene>
<comment type="caution">
    <text evidence="1">The sequence shown here is derived from an EMBL/GenBank/DDBJ whole genome shotgun (WGS) entry which is preliminary data.</text>
</comment>
<reference evidence="2" key="1">
    <citation type="journal article" date="2021" name="ISME J.">
        <title>Evolutionary origin and ecological implication of a unique nif island in free-living Bradyrhizobium lineages.</title>
        <authorList>
            <person name="Tao J."/>
        </authorList>
    </citation>
    <scope>NUCLEOTIDE SEQUENCE [LARGE SCALE GENOMIC DNA]</scope>
    <source>
        <strain evidence="2">SZCCT0094</strain>
    </source>
</reference>
<dbReference type="PANTHER" id="PTHR41252">
    <property type="entry name" value="BLR2505 PROTEIN"/>
    <property type="match status" value="1"/>
</dbReference>
<dbReference type="RefSeq" id="WP_172240789.1">
    <property type="nucleotide sequence ID" value="NZ_JABFDP010000027.1"/>
</dbReference>
<protein>
    <submittedName>
        <fullName evidence="1">Nuclear transport factor 2 family protein</fullName>
    </submittedName>
</protein>
<keyword evidence="2" id="KW-1185">Reference proteome</keyword>
<evidence type="ECO:0000313" key="1">
    <source>
        <dbReference type="EMBL" id="MBR1141626.1"/>
    </source>
</evidence>
<organism evidence="1 2">
    <name type="scientific">Bradyrhizobium denitrificans</name>
    <dbReference type="NCBI Taxonomy" id="2734912"/>
    <lineage>
        <taxon>Bacteria</taxon>
        <taxon>Pseudomonadati</taxon>
        <taxon>Pseudomonadota</taxon>
        <taxon>Alphaproteobacteria</taxon>
        <taxon>Hyphomicrobiales</taxon>
        <taxon>Nitrobacteraceae</taxon>
        <taxon>Bradyrhizobium</taxon>
    </lineage>
</organism>